<dbReference type="AlphaFoldDB" id="A0A414SKG2"/>
<accession>A0A414SKG2</accession>
<evidence type="ECO:0000313" key="1">
    <source>
        <dbReference type="EMBL" id="RHG20073.1"/>
    </source>
</evidence>
<organism evidence="1 2">
    <name type="scientific">Blautia obeum</name>
    <dbReference type="NCBI Taxonomy" id="40520"/>
    <lineage>
        <taxon>Bacteria</taxon>
        <taxon>Bacillati</taxon>
        <taxon>Bacillota</taxon>
        <taxon>Clostridia</taxon>
        <taxon>Lachnospirales</taxon>
        <taxon>Lachnospiraceae</taxon>
        <taxon>Blautia</taxon>
    </lineage>
</organism>
<reference evidence="1 2" key="1">
    <citation type="submission" date="2018-08" db="EMBL/GenBank/DDBJ databases">
        <title>A genome reference for cultivated species of the human gut microbiota.</title>
        <authorList>
            <person name="Zou Y."/>
            <person name="Xue W."/>
            <person name="Luo G."/>
        </authorList>
    </citation>
    <scope>NUCLEOTIDE SEQUENCE [LARGE SCALE GENOMIC DNA]</scope>
    <source>
        <strain evidence="1 2">AM22-9LB</strain>
    </source>
</reference>
<name>A0A414SKG2_9FIRM</name>
<proteinExistence type="predicted"/>
<gene>
    <name evidence="1" type="ORF">DW272_02380</name>
</gene>
<dbReference type="InterPro" id="IPR057385">
    <property type="entry name" value="Tad4-like"/>
</dbReference>
<dbReference type="EMBL" id="QRHZ01000001">
    <property type="protein sequence ID" value="RHG20073.1"/>
    <property type="molecule type" value="Genomic_DNA"/>
</dbReference>
<sequence length="102" mass="11691">MTKIVMDMVELVLLMPKDWAELLENKIKSSTEDPMKVVIDNADKLSNDTDTEGITGFMYSFAVSILSQCWKYGEYLRKWHNQEYSYDGMGVVNPAAMSLKLK</sequence>
<comment type="caution">
    <text evidence="1">The sequence shown here is derived from an EMBL/GenBank/DDBJ whole genome shotgun (WGS) entry which is preliminary data.</text>
</comment>
<dbReference type="Proteomes" id="UP000284220">
    <property type="component" value="Unassembled WGS sequence"/>
</dbReference>
<dbReference type="RefSeq" id="WP_118197395.1">
    <property type="nucleotide sequence ID" value="NZ_QRHZ01000001.1"/>
</dbReference>
<evidence type="ECO:0000313" key="2">
    <source>
        <dbReference type="Proteomes" id="UP000284220"/>
    </source>
</evidence>
<dbReference type="Pfam" id="PF25186">
    <property type="entry name" value="Tad4"/>
    <property type="match status" value="1"/>
</dbReference>
<protein>
    <submittedName>
        <fullName evidence="1">Uncharacterized protein</fullName>
    </submittedName>
</protein>